<dbReference type="InterPro" id="IPR029055">
    <property type="entry name" value="Ntn_hydrolases_N"/>
</dbReference>
<dbReference type="GO" id="GO:0005737">
    <property type="term" value="C:cytoplasm"/>
    <property type="evidence" value="ECO:0007669"/>
    <property type="project" value="TreeGrafter"/>
</dbReference>
<evidence type="ECO:0000313" key="3">
    <source>
        <dbReference type="Proteomes" id="UP000076798"/>
    </source>
</evidence>
<dbReference type="OrthoDB" id="444432at2759"/>
<organism evidence="2 3">
    <name type="scientific">Sistotremastrum suecicum HHB10207 ss-3</name>
    <dbReference type="NCBI Taxonomy" id="1314776"/>
    <lineage>
        <taxon>Eukaryota</taxon>
        <taxon>Fungi</taxon>
        <taxon>Dikarya</taxon>
        <taxon>Basidiomycota</taxon>
        <taxon>Agaricomycotina</taxon>
        <taxon>Agaricomycetes</taxon>
        <taxon>Sistotremastrales</taxon>
        <taxon>Sistotremastraceae</taxon>
        <taxon>Sistotremastrum</taxon>
    </lineage>
</organism>
<evidence type="ECO:0000313" key="2">
    <source>
        <dbReference type="EMBL" id="KZT38109.1"/>
    </source>
</evidence>
<keyword evidence="3" id="KW-1185">Reference proteome</keyword>
<evidence type="ECO:0000259" key="1">
    <source>
        <dbReference type="PROSITE" id="PS51278"/>
    </source>
</evidence>
<dbReference type="GO" id="GO:0061672">
    <property type="term" value="C:glutathione hydrolase complex"/>
    <property type="evidence" value="ECO:0007669"/>
    <property type="project" value="TreeGrafter"/>
</dbReference>
<dbReference type="CDD" id="cd01908">
    <property type="entry name" value="YafJ"/>
    <property type="match status" value="1"/>
</dbReference>
<feature type="domain" description="Glutamine amidotransferase type-2" evidence="1">
    <location>
        <begin position="2"/>
        <end position="346"/>
    </location>
</feature>
<gene>
    <name evidence="2" type="ORF">SISSUDRAFT_1047466</name>
</gene>
<keyword evidence="2" id="KW-0378">Hydrolase</keyword>
<dbReference type="GO" id="GO:0006751">
    <property type="term" value="P:glutathione catabolic process"/>
    <property type="evidence" value="ECO:0007669"/>
    <property type="project" value="TreeGrafter"/>
</dbReference>
<dbReference type="Proteomes" id="UP000076798">
    <property type="component" value="Unassembled WGS sequence"/>
</dbReference>
<dbReference type="SUPFAM" id="SSF56235">
    <property type="entry name" value="N-terminal nucleophile aminohydrolases (Ntn hydrolases)"/>
    <property type="match status" value="1"/>
</dbReference>
<sequence length="346" mass="38936">MCRWFSYISNTETCLLEDVLIIPAHSLSKQVENHYLPKLLHHDPNDPLHTTKAEIALRNKFFNADGLGVAWYGTTALEFGDADGPRPTLYKIVKQPLLDPNFHSICANTSTRALFAHIRFASGSTAITETNNHPFTLGRWSFMHNGSIAEFQKIKKLMSLEASDKIFEDFVKGTTDSEYLAAIVFSYVAQETGDWGLEEDHDVLLVKKCVERAINKVIEFQKSVLPQRGIPLPLPPNSLNLALTSGTQLLTCRFRNHPTEQPPSLYYSTTAGVVLNRKYPGHPDGKHLESLGKGELKDPEEHGSHLIVASEPSTYDEKHWELIGKNEWVYVGVDMKLKKEPMNIVL</sequence>
<name>A0A166D3Y4_9AGAM</name>
<dbReference type="Gene3D" id="3.60.20.10">
    <property type="entry name" value="Glutamine Phosphoribosylpyrophosphate, subunit 1, domain 1"/>
    <property type="match status" value="1"/>
</dbReference>
<dbReference type="Pfam" id="PF13522">
    <property type="entry name" value="GATase_6"/>
    <property type="match status" value="1"/>
</dbReference>
<accession>A0A166D3Y4</accession>
<proteinExistence type="predicted"/>
<dbReference type="InterPro" id="IPR017932">
    <property type="entry name" value="GATase_2_dom"/>
</dbReference>
<dbReference type="EMBL" id="KV428069">
    <property type="protein sequence ID" value="KZT38109.1"/>
    <property type="molecule type" value="Genomic_DNA"/>
</dbReference>
<reference evidence="2 3" key="1">
    <citation type="journal article" date="2016" name="Mol. Biol. Evol.">
        <title>Comparative Genomics of Early-Diverging Mushroom-Forming Fungi Provides Insights into the Origins of Lignocellulose Decay Capabilities.</title>
        <authorList>
            <person name="Nagy L.G."/>
            <person name="Riley R."/>
            <person name="Tritt A."/>
            <person name="Adam C."/>
            <person name="Daum C."/>
            <person name="Floudas D."/>
            <person name="Sun H."/>
            <person name="Yadav J.S."/>
            <person name="Pangilinan J."/>
            <person name="Larsson K.H."/>
            <person name="Matsuura K."/>
            <person name="Barry K."/>
            <person name="Labutti K."/>
            <person name="Kuo R."/>
            <person name="Ohm R.A."/>
            <person name="Bhattacharya S.S."/>
            <person name="Shirouzu T."/>
            <person name="Yoshinaga Y."/>
            <person name="Martin F.M."/>
            <person name="Grigoriev I.V."/>
            <person name="Hibbett D.S."/>
        </authorList>
    </citation>
    <scope>NUCLEOTIDE SEQUENCE [LARGE SCALE GENOMIC DNA]</scope>
    <source>
        <strain evidence="2 3">HHB10207 ss-3</strain>
    </source>
</reference>
<dbReference type="AlphaFoldDB" id="A0A166D3Y4"/>
<dbReference type="GO" id="GO:0008242">
    <property type="term" value="F:omega peptidase activity"/>
    <property type="evidence" value="ECO:0007669"/>
    <property type="project" value="TreeGrafter"/>
</dbReference>
<dbReference type="PROSITE" id="PS51278">
    <property type="entry name" value="GATASE_TYPE_2"/>
    <property type="match status" value="1"/>
</dbReference>
<dbReference type="PANTHER" id="PTHR43187">
    <property type="entry name" value="GLUTAMINE AMIDOTRANSFERASE DUG3-RELATED"/>
    <property type="match status" value="1"/>
</dbReference>
<dbReference type="PANTHER" id="PTHR43187:SF1">
    <property type="entry name" value="GLUTAMINE AMIDOTRANSFERASE DUG3-RELATED"/>
    <property type="match status" value="1"/>
</dbReference>
<protein>
    <submittedName>
        <fullName evidence="2">N-terminal nucleophile aminohydrolase</fullName>
    </submittedName>
</protein>
<dbReference type="STRING" id="1314776.A0A166D3Y4"/>
<dbReference type="InterPro" id="IPR052373">
    <property type="entry name" value="Gamma-glu_amide_hydrolase"/>
</dbReference>